<dbReference type="AlphaFoldDB" id="A0A9P5PH10"/>
<protein>
    <submittedName>
        <fullName evidence="1">Uncharacterized protein</fullName>
    </submittedName>
</protein>
<name>A0A9P5PH10_9AGAR</name>
<dbReference type="EMBL" id="JADNRY010000154">
    <property type="protein sequence ID" value="KAF9063114.1"/>
    <property type="molecule type" value="Genomic_DNA"/>
</dbReference>
<sequence length="192" mass="21961">MYHSVIQTFIDIGRHDTPLQMMRGKLEKEELKLEDERNGISGSARRCPLNYVHNNPILVTTIPDTFIETDNCLYLRKSFSSKQGHRSVEPAFWIHGSVIWQFPESIMNIIVMGNHLTADTPTGNKEDVDAPYSRHWIGHTQLSFPFKHDHQNWKKHVSRNVNTKAVLCPESFRPGHSGTCSSEDDSSTSSER</sequence>
<evidence type="ECO:0000313" key="2">
    <source>
        <dbReference type="Proteomes" id="UP000772434"/>
    </source>
</evidence>
<organism evidence="1 2">
    <name type="scientific">Rhodocollybia butyracea</name>
    <dbReference type="NCBI Taxonomy" id="206335"/>
    <lineage>
        <taxon>Eukaryota</taxon>
        <taxon>Fungi</taxon>
        <taxon>Dikarya</taxon>
        <taxon>Basidiomycota</taxon>
        <taxon>Agaricomycotina</taxon>
        <taxon>Agaricomycetes</taxon>
        <taxon>Agaricomycetidae</taxon>
        <taxon>Agaricales</taxon>
        <taxon>Marasmiineae</taxon>
        <taxon>Omphalotaceae</taxon>
        <taxon>Rhodocollybia</taxon>
    </lineage>
</organism>
<accession>A0A9P5PH10</accession>
<dbReference type="Proteomes" id="UP000772434">
    <property type="component" value="Unassembled WGS sequence"/>
</dbReference>
<gene>
    <name evidence="1" type="ORF">BDP27DRAFT_1368311</name>
</gene>
<proteinExistence type="predicted"/>
<reference evidence="1" key="1">
    <citation type="submission" date="2020-11" db="EMBL/GenBank/DDBJ databases">
        <authorList>
            <consortium name="DOE Joint Genome Institute"/>
            <person name="Ahrendt S."/>
            <person name="Riley R."/>
            <person name="Andreopoulos W."/>
            <person name="Labutti K."/>
            <person name="Pangilinan J."/>
            <person name="Ruiz-Duenas F.J."/>
            <person name="Barrasa J.M."/>
            <person name="Sanchez-Garcia M."/>
            <person name="Camarero S."/>
            <person name="Miyauchi S."/>
            <person name="Serrano A."/>
            <person name="Linde D."/>
            <person name="Babiker R."/>
            <person name="Drula E."/>
            <person name="Ayuso-Fernandez I."/>
            <person name="Pacheco R."/>
            <person name="Padilla G."/>
            <person name="Ferreira P."/>
            <person name="Barriuso J."/>
            <person name="Kellner H."/>
            <person name="Castanera R."/>
            <person name="Alfaro M."/>
            <person name="Ramirez L."/>
            <person name="Pisabarro A.G."/>
            <person name="Kuo A."/>
            <person name="Tritt A."/>
            <person name="Lipzen A."/>
            <person name="He G."/>
            <person name="Yan M."/>
            <person name="Ng V."/>
            <person name="Cullen D."/>
            <person name="Martin F."/>
            <person name="Rosso M.-N."/>
            <person name="Henrissat B."/>
            <person name="Hibbett D."/>
            <person name="Martinez A.T."/>
            <person name="Grigoriev I.V."/>
        </authorList>
    </citation>
    <scope>NUCLEOTIDE SEQUENCE</scope>
    <source>
        <strain evidence="1">AH 40177</strain>
    </source>
</reference>
<evidence type="ECO:0000313" key="1">
    <source>
        <dbReference type="EMBL" id="KAF9063114.1"/>
    </source>
</evidence>
<comment type="caution">
    <text evidence="1">The sequence shown here is derived from an EMBL/GenBank/DDBJ whole genome shotgun (WGS) entry which is preliminary data.</text>
</comment>
<keyword evidence="2" id="KW-1185">Reference proteome</keyword>